<evidence type="ECO:0000256" key="4">
    <source>
        <dbReference type="ARBA" id="ARBA00022519"/>
    </source>
</evidence>
<protein>
    <recommendedName>
        <fullName evidence="12">YeeE/YedE family protein</fullName>
    </recommendedName>
</protein>
<evidence type="ECO:0000256" key="1">
    <source>
        <dbReference type="ARBA" id="ARBA00004429"/>
    </source>
</evidence>
<dbReference type="PROSITE" id="PS00059">
    <property type="entry name" value="ADH_ZINC"/>
    <property type="match status" value="1"/>
</dbReference>
<feature type="transmembrane region" description="Helical" evidence="9">
    <location>
        <begin position="118"/>
        <end position="145"/>
    </location>
</feature>
<dbReference type="Pfam" id="PF04143">
    <property type="entry name" value="Sulf_transp"/>
    <property type="match status" value="1"/>
</dbReference>
<keyword evidence="2" id="KW-0813">Transport</keyword>
<keyword evidence="11" id="KW-1185">Reference proteome</keyword>
<dbReference type="GO" id="GO:0016491">
    <property type="term" value="F:oxidoreductase activity"/>
    <property type="evidence" value="ECO:0007669"/>
    <property type="project" value="InterPro"/>
</dbReference>
<evidence type="ECO:0000256" key="9">
    <source>
        <dbReference type="SAM" id="Phobius"/>
    </source>
</evidence>
<comment type="caution">
    <text evidence="10">The sequence shown here is derived from an EMBL/GenBank/DDBJ whole genome shotgun (WGS) entry which is preliminary data.</text>
</comment>
<evidence type="ECO:0000256" key="8">
    <source>
        <dbReference type="ARBA" id="ARBA00035655"/>
    </source>
</evidence>
<sequence>MSLASTSPVPGTSSVPPLGTAGLASLVVLVVGTLALGAVYGPAQGALFLIGGALGVSLYHAAFGFTSAWRVFIAEGRGRGLRVQMLLLALAVLLFFPFLASGTLFGHEVKGNVSPAGIGVIVGAFMFGVGMQLGGGCASGTLFTAGGGNARMLVTLLFFIIGSLLGTIHFDWWLALPSVPPTALWQTFGAAGGIAVSLVIFAAIAGLTVILEKKRRGRLEEEPAPPRQGFERYLRGPWPLVAGAVALVILNFATLAIAGRPWGITSAFALWGAKGAQLIGIDPTQWAYWQMPGNAKALSQSVFADITSVMDFGIIAGAMLAAALAGRFAPSLDIPLRSILAAVVGGLLLGYGARIAYGCNIGAYFSGIASGSLHGYLWAVAAFAGNVIGVRLRPWFFFERSVILKSDG</sequence>
<dbReference type="GO" id="GO:0008270">
    <property type="term" value="F:zinc ion binding"/>
    <property type="evidence" value="ECO:0007669"/>
    <property type="project" value="InterPro"/>
</dbReference>
<evidence type="ECO:0008006" key="12">
    <source>
        <dbReference type="Google" id="ProtNLM"/>
    </source>
</evidence>
<organism evidence="10 11">
    <name type="scientific">Rhizobium rhizoryzae</name>
    <dbReference type="NCBI Taxonomy" id="451876"/>
    <lineage>
        <taxon>Bacteria</taxon>
        <taxon>Pseudomonadati</taxon>
        <taxon>Pseudomonadota</taxon>
        <taxon>Alphaproteobacteria</taxon>
        <taxon>Hyphomicrobiales</taxon>
        <taxon>Rhizobiaceae</taxon>
        <taxon>Rhizobium/Agrobacterium group</taxon>
        <taxon>Rhizobium</taxon>
    </lineage>
</organism>
<dbReference type="GO" id="GO:0005886">
    <property type="term" value="C:plasma membrane"/>
    <property type="evidence" value="ECO:0007669"/>
    <property type="project" value="UniProtKB-SubCell"/>
</dbReference>
<dbReference type="PANTHER" id="PTHR30574:SF1">
    <property type="entry name" value="SULPHUR TRANSPORT DOMAIN-CONTAINING PROTEIN"/>
    <property type="match status" value="1"/>
</dbReference>
<comment type="subcellular location">
    <subcellularLocation>
        <location evidence="1">Cell inner membrane</location>
        <topology evidence="1">Multi-pass membrane protein</topology>
    </subcellularLocation>
</comment>
<dbReference type="Proteomes" id="UP000519897">
    <property type="component" value="Unassembled WGS sequence"/>
</dbReference>
<comment type="similarity">
    <text evidence="8">Belongs to the TsuA/YedE (TC 9.B.102) family.</text>
</comment>
<feature type="transmembrane region" description="Helical" evidence="9">
    <location>
        <begin position="237"/>
        <end position="258"/>
    </location>
</feature>
<dbReference type="RefSeq" id="WP_062554162.1">
    <property type="nucleotide sequence ID" value="NZ_CP049250.1"/>
</dbReference>
<keyword evidence="4" id="KW-0997">Cell inner membrane</keyword>
<feature type="transmembrane region" description="Helical" evidence="9">
    <location>
        <begin position="46"/>
        <end position="73"/>
    </location>
</feature>
<feature type="transmembrane region" description="Helical" evidence="9">
    <location>
        <begin position="21"/>
        <end position="40"/>
    </location>
</feature>
<dbReference type="InterPro" id="IPR002328">
    <property type="entry name" value="ADH_Zn_CS"/>
</dbReference>
<evidence type="ECO:0000256" key="7">
    <source>
        <dbReference type="ARBA" id="ARBA00023136"/>
    </source>
</evidence>
<feature type="transmembrane region" description="Helical" evidence="9">
    <location>
        <begin position="152"/>
        <end position="175"/>
    </location>
</feature>
<keyword evidence="6 9" id="KW-1133">Transmembrane helix</keyword>
<evidence type="ECO:0000313" key="11">
    <source>
        <dbReference type="Proteomes" id="UP000519897"/>
    </source>
</evidence>
<dbReference type="AlphaFoldDB" id="A0A7W6PQL5"/>
<keyword evidence="3" id="KW-1003">Cell membrane</keyword>
<evidence type="ECO:0000256" key="6">
    <source>
        <dbReference type="ARBA" id="ARBA00022989"/>
    </source>
</evidence>
<gene>
    <name evidence="10" type="ORF">GGQ72_000309</name>
</gene>
<feature type="transmembrane region" description="Helical" evidence="9">
    <location>
        <begin position="85"/>
        <end position="106"/>
    </location>
</feature>
<proteinExistence type="inferred from homology"/>
<dbReference type="EMBL" id="JACIEC010000001">
    <property type="protein sequence ID" value="MBB4141810.1"/>
    <property type="molecule type" value="Genomic_DNA"/>
</dbReference>
<feature type="transmembrane region" description="Helical" evidence="9">
    <location>
        <begin position="306"/>
        <end position="326"/>
    </location>
</feature>
<evidence type="ECO:0000256" key="5">
    <source>
        <dbReference type="ARBA" id="ARBA00022692"/>
    </source>
</evidence>
<feature type="transmembrane region" description="Helical" evidence="9">
    <location>
        <begin position="363"/>
        <end position="390"/>
    </location>
</feature>
<dbReference type="InterPro" id="IPR007272">
    <property type="entry name" value="Sulf_transp_TsuA/YedE"/>
</dbReference>
<evidence type="ECO:0000313" key="10">
    <source>
        <dbReference type="EMBL" id="MBB4141810.1"/>
    </source>
</evidence>
<keyword evidence="5 9" id="KW-0812">Transmembrane</keyword>
<feature type="transmembrane region" description="Helical" evidence="9">
    <location>
        <begin position="338"/>
        <end position="357"/>
    </location>
</feature>
<reference evidence="10 11" key="1">
    <citation type="submission" date="2020-08" db="EMBL/GenBank/DDBJ databases">
        <title>Genomic Encyclopedia of Type Strains, Phase IV (KMG-IV): sequencing the most valuable type-strain genomes for metagenomic binning, comparative biology and taxonomic classification.</title>
        <authorList>
            <person name="Goeker M."/>
        </authorList>
    </citation>
    <scope>NUCLEOTIDE SEQUENCE [LARGE SCALE GENOMIC DNA]</scope>
    <source>
        <strain evidence="10 11">DSM 29514</strain>
    </source>
</reference>
<accession>A0A7W6PQL5</accession>
<dbReference type="PANTHER" id="PTHR30574">
    <property type="entry name" value="INNER MEMBRANE PROTEIN YEDE"/>
    <property type="match status" value="1"/>
</dbReference>
<evidence type="ECO:0000256" key="3">
    <source>
        <dbReference type="ARBA" id="ARBA00022475"/>
    </source>
</evidence>
<feature type="transmembrane region" description="Helical" evidence="9">
    <location>
        <begin position="187"/>
        <end position="211"/>
    </location>
</feature>
<evidence type="ECO:0000256" key="2">
    <source>
        <dbReference type="ARBA" id="ARBA00022448"/>
    </source>
</evidence>
<keyword evidence="7 9" id="KW-0472">Membrane</keyword>
<name>A0A7W6PQL5_9HYPH</name>